<dbReference type="CDD" id="cd06222">
    <property type="entry name" value="RNase_H_like"/>
    <property type="match status" value="1"/>
</dbReference>
<accession>A0ABM3RP45</accession>
<evidence type="ECO:0000313" key="1">
    <source>
        <dbReference type="Proteomes" id="UP000813463"/>
    </source>
</evidence>
<dbReference type="InterPro" id="IPR044730">
    <property type="entry name" value="RNase_H-like_dom_plant"/>
</dbReference>
<keyword evidence="1" id="KW-1185">Reference proteome</keyword>
<gene>
    <name evidence="2" type="primary">LOC130471358</name>
</gene>
<dbReference type="PANTHER" id="PTHR33116:SF70">
    <property type="entry name" value="NON-LTR RETROELEMENT REVERSE TRANSCRIPTASE-LIKE PROTEIN"/>
    <property type="match status" value="1"/>
</dbReference>
<dbReference type="PANTHER" id="PTHR33116">
    <property type="entry name" value="REVERSE TRANSCRIPTASE ZINC-BINDING DOMAIN-CONTAINING PROTEIN-RELATED-RELATED"/>
    <property type="match status" value="1"/>
</dbReference>
<name>A0ABM3RP45_SPIOL</name>
<protein>
    <recommendedName>
        <fullName evidence="3">Reverse transcriptase domain-containing protein</fullName>
    </recommendedName>
</protein>
<dbReference type="RefSeq" id="XP_056697398.1">
    <property type="nucleotide sequence ID" value="XM_056841420.1"/>
</dbReference>
<proteinExistence type="predicted"/>
<evidence type="ECO:0000313" key="2">
    <source>
        <dbReference type="RefSeq" id="XP_056697398.1"/>
    </source>
</evidence>
<evidence type="ECO:0008006" key="3">
    <source>
        <dbReference type="Google" id="ProtNLM"/>
    </source>
</evidence>
<reference evidence="1" key="1">
    <citation type="journal article" date="2021" name="Nat. Commun.">
        <title>Genomic analyses provide insights into spinach domestication and the genetic basis of agronomic traits.</title>
        <authorList>
            <person name="Cai X."/>
            <person name="Sun X."/>
            <person name="Xu C."/>
            <person name="Sun H."/>
            <person name="Wang X."/>
            <person name="Ge C."/>
            <person name="Zhang Z."/>
            <person name="Wang Q."/>
            <person name="Fei Z."/>
            <person name="Jiao C."/>
            <person name="Wang Q."/>
        </authorList>
    </citation>
    <scope>NUCLEOTIDE SEQUENCE [LARGE SCALE GENOMIC DNA]</scope>
    <source>
        <strain evidence="1">cv. Varoflay</strain>
    </source>
</reference>
<organism evidence="1 2">
    <name type="scientific">Spinacia oleracea</name>
    <name type="common">Spinach</name>
    <dbReference type="NCBI Taxonomy" id="3562"/>
    <lineage>
        <taxon>Eukaryota</taxon>
        <taxon>Viridiplantae</taxon>
        <taxon>Streptophyta</taxon>
        <taxon>Embryophyta</taxon>
        <taxon>Tracheophyta</taxon>
        <taxon>Spermatophyta</taxon>
        <taxon>Magnoliopsida</taxon>
        <taxon>eudicotyledons</taxon>
        <taxon>Gunneridae</taxon>
        <taxon>Pentapetalae</taxon>
        <taxon>Caryophyllales</taxon>
        <taxon>Chenopodiaceae</taxon>
        <taxon>Chenopodioideae</taxon>
        <taxon>Anserineae</taxon>
        <taxon>Spinacia</taxon>
    </lineage>
</organism>
<dbReference type="GeneID" id="130471358"/>
<dbReference type="Proteomes" id="UP000813463">
    <property type="component" value="Chromosome 4"/>
</dbReference>
<sequence length="388" mass="44081">MIFQACEEKSWKPFEMGRKRITVSHLLFADDLLLFGRADDSTTSTLREVLDSFCSVLGQKVNEEKSRLIFSHNTPNQHKTWFQELINVKESSSLGLYLGLPLSHKKPTRNSIQFVVEKRKKLANWKTTCLSRAGRLCLIRSTLNTIPHYYMQANYLPKATLNDLDKIINDFLWGHSENKRKLHLVAKEDMFKPKDQGGLGIRSHEKLNASAMAKLGWKLSQGEENLAYRCIHAKYVHANHVTKFSNGSPIWKSVGKDWDLLASNSVWEVGNGENIHVWTENWRNKFVFEGKAHDPPNIVLNRATTLALEFLKDQHQSVAPSPAIYSQSDDLRNIVHVNVDASFVKHDTPSSIAGVVRDSTGNWLLGFTKLIYAVSPLHAELLIIQEAL</sequence>
<reference evidence="2" key="2">
    <citation type="submission" date="2025-08" db="UniProtKB">
        <authorList>
            <consortium name="RefSeq"/>
        </authorList>
    </citation>
    <scope>IDENTIFICATION</scope>
    <source>
        <tissue evidence="2">Leaf</tissue>
    </source>
</reference>